<gene>
    <name evidence="3" type="ORF">Rai3103_05305</name>
</gene>
<dbReference type="InterPro" id="IPR018711">
    <property type="entry name" value="NAGPA"/>
</dbReference>
<evidence type="ECO:0000256" key="1">
    <source>
        <dbReference type="SAM" id="MobiDB-lite"/>
    </source>
</evidence>
<organism evidence="3 4">
    <name type="scientific">Raineyella fluvialis</name>
    <dbReference type="NCBI Taxonomy" id="2662261"/>
    <lineage>
        <taxon>Bacteria</taxon>
        <taxon>Bacillati</taxon>
        <taxon>Actinomycetota</taxon>
        <taxon>Actinomycetes</taxon>
        <taxon>Propionibacteriales</taxon>
        <taxon>Propionibacteriaceae</taxon>
        <taxon>Raineyella</taxon>
    </lineage>
</organism>
<keyword evidence="4" id="KW-1185">Reference proteome</keyword>
<evidence type="ECO:0000313" key="3">
    <source>
        <dbReference type="EMBL" id="QGF23173.1"/>
    </source>
</evidence>
<protein>
    <recommendedName>
        <fullName evidence="2">Phosphodiester glycosidase domain-containing protein</fullName>
    </recommendedName>
</protein>
<accession>A0A5Q2FDJ5</accession>
<feature type="domain" description="Phosphodiester glycosidase" evidence="2">
    <location>
        <begin position="100"/>
        <end position="172"/>
    </location>
</feature>
<name>A0A5Q2FDJ5_9ACTN</name>
<dbReference type="AlphaFoldDB" id="A0A5Q2FDJ5"/>
<proteinExistence type="predicted"/>
<dbReference type="Proteomes" id="UP000386847">
    <property type="component" value="Chromosome"/>
</dbReference>
<evidence type="ECO:0000259" key="2">
    <source>
        <dbReference type="Pfam" id="PF09992"/>
    </source>
</evidence>
<sequence length="221" mass="23306">MDGPQAQLLRPAPGHQGTRPGARTVEPALRLGRQHGARHLQQRLQDVRCPRRLLAGRPHRLPAAGGRGLDGARDQRLTQGDLLAGRDPGEGVAAVRQNLIPLVHNGAVAPEVSDPSAAVWGKTVGNAAAVWRSGVGTRADGSTVVVLGPSMTVGALAQILHDAGAVEAMQLDINKDWTSFITYSHSNGGNSPKKLTDDETAAADRYLQPSSRDFVAVMPHS</sequence>
<dbReference type="EMBL" id="CP045725">
    <property type="protein sequence ID" value="QGF23173.1"/>
    <property type="molecule type" value="Genomic_DNA"/>
</dbReference>
<evidence type="ECO:0000313" key="4">
    <source>
        <dbReference type="Proteomes" id="UP000386847"/>
    </source>
</evidence>
<dbReference type="KEGG" id="rain:Rai3103_05305"/>
<reference evidence="3 4" key="1">
    <citation type="submission" date="2019-10" db="EMBL/GenBank/DDBJ databases">
        <title>Genomic analysis of Raineyella sp. CBA3103.</title>
        <authorList>
            <person name="Roh S.W."/>
        </authorList>
    </citation>
    <scope>NUCLEOTIDE SEQUENCE [LARGE SCALE GENOMIC DNA]</scope>
    <source>
        <strain evidence="3 4">CBA3103</strain>
    </source>
</reference>
<feature type="region of interest" description="Disordered" evidence="1">
    <location>
        <begin position="1"/>
        <end position="22"/>
    </location>
</feature>
<dbReference type="Pfam" id="PF09992">
    <property type="entry name" value="NAGPA"/>
    <property type="match status" value="1"/>
</dbReference>